<organism evidence="2 3">
    <name type="scientific">Luteibacter sahnii</name>
    <dbReference type="NCBI Taxonomy" id="3021977"/>
    <lineage>
        <taxon>Bacteria</taxon>
        <taxon>Pseudomonadati</taxon>
        <taxon>Pseudomonadota</taxon>
        <taxon>Gammaproteobacteria</taxon>
        <taxon>Lysobacterales</taxon>
        <taxon>Rhodanobacteraceae</taxon>
        <taxon>Luteibacter</taxon>
    </lineage>
</organism>
<feature type="transmembrane region" description="Helical" evidence="1">
    <location>
        <begin position="186"/>
        <end position="206"/>
    </location>
</feature>
<dbReference type="EMBL" id="JARJJS010000001">
    <property type="protein sequence ID" value="MDF4024675.1"/>
    <property type="molecule type" value="Genomic_DNA"/>
</dbReference>
<evidence type="ECO:0000313" key="2">
    <source>
        <dbReference type="EMBL" id="MDF4024675.1"/>
    </source>
</evidence>
<dbReference type="Proteomes" id="UP001528850">
    <property type="component" value="Unassembled WGS sequence"/>
</dbReference>
<evidence type="ECO:0000313" key="3">
    <source>
        <dbReference type="Proteomes" id="UP001528850"/>
    </source>
</evidence>
<gene>
    <name evidence="2" type="ORF">P3W24_06850</name>
</gene>
<proteinExistence type="predicted"/>
<reference evidence="2 3" key="1">
    <citation type="journal article" date="2024" name="Curr. Microbiol.">
        <title>Luteibacter sahnii sp. nov., A Novel Yellow-Colored Xanthomonadin Pigment Producing Probiotic Bacterium from Healthy Rice Seed Microbiome.</title>
        <authorList>
            <person name="Jaiswal G."/>
            <person name="Rana R."/>
            <person name="Nayak P.K."/>
            <person name="Chouhan R."/>
            <person name="Gandhi S.G."/>
            <person name="Patel H.K."/>
            <person name="Patil P.B."/>
        </authorList>
    </citation>
    <scope>NUCLEOTIDE SEQUENCE [LARGE SCALE GENOMIC DNA]</scope>
    <source>
        <strain evidence="2 3">PPL201</strain>
    </source>
</reference>
<keyword evidence="1" id="KW-0812">Transmembrane</keyword>
<evidence type="ECO:0000256" key="1">
    <source>
        <dbReference type="SAM" id="Phobius"/>
    </source>
</evidence>
<accession>A0ABT6B972</accession>
<protein>
    <submittedName>
        <fullName evidence="2">Uncharacterized protein</fullName>
    </submittedName>
</protein>
<feature type="transmembrane region" description="Helical" evidence="1">
    <location>
        <begin position="27"/>
        <end position="46"/>
    </location>
</feature>
<keyword evidence="1" id="KW-1133">Transmembrane helix</keyword>
<keyword evidence="3" id="KW-1185">Reference proteome</keyword>
<sequence>MAEAKSAIGLVRDVWETVAHLGTLKGLLFLLSLAAFLDVAGVRVGLGNLMALQWKTPLPGPGTMLLALSVFIAFPLLIAPLVQGLLGYVIGFRLQRFFSDHVGQVKPRDDDMLASQLADLALFEKNSELASYVQDRVEQWQKAEDEADALMRQSWACTLWMALALLTDGTTVRAVVEPTLFPMTRLGYLVIISGLVIAGPWMVHLATDRFPLRYIHVPGARKRFLRMKRRVRASMTAEEAIQTIG</sequence>
<keyword evidence="1" id="KW-0472">Membrane</keyword>
<feature type="transmembrane region" description="Helical" evidence="1">
    <location>
        <begin position="149"/>
        <end position="166"/>
    </location>
</feature>
<comment type="caution">
    <text evidence="2">The sequence shown here is derived from an EMBL/GenBank/DDBJ whole genome shotgun (WGS) entry which is preliminary data.</text>
</comment>
<name>A0ABT6B972_9GAMM</name>
<feature type="transmembrane region" description="Helical" evidence="1">
    <location>
        <begin position="66"/>
        <end position="90"/>
    </location>
</feature>